<proteinExistence type="predicted"/>
<accession>A0A1F6BCC5</accession>
<dbReference type="Proteomes" id="UP000176186">
    <property type="component" value="Unassembled WGS sequence"/>
</dbReference>
<dbReference type="STRING" id="1798401.A2363_00440"/>
<name>A0A1F6BCC5_9BACT</name>
<organism evidence="1 2">
    <name type="scientific">Candidatus Gottesmanbacteria bacterium RIFOXYB1_FULL_47_11</name>
    <dbReference type="NCBI Taxonomy" id="1798401"/>
    <lineage>
        <taxon>Bacteria</taxon>
        <taxon>Candidatus Gottesmaniibacteriota</taxon>
    </lineage>
</organism>
<comment type="caution">
    <text evidence="1">The sequence shown here is derived from an EMBL/GenBank/DDBJ whole genome shotgun (WGS) entry which is preliminary data.</text>
</comment>
<reference evidence="1 2" key="1">
    <citation type="journal article" date="2016" name="Nat. Commun.">
        <title>Thousands of microbial genomes shed light on interconnected biogeochemical processes in an aquifer system.</title>
        <authorList>
            <person name="Anantharaman K."/>
            <person name="Brown C.T."/>
            <person name="Hug L.A."/>
            <person name="Sharon I."/>
            <person name="Castelle C.J."/>
            <person name="Probst A.J."/>
            <person name="Thomas B.C."/>
            <person name="Singh A."/>
            <person name="Wilkins M.J."/>
            <person name="Karaoz U."/>
            <person name="Brodie E.L."/>
            <person name="Williams K.H."/>
            <person name="Hubbard S.S."/>
            <person name="Banfield J.F."/>
        </authorList>
    </citation>
    <scope>NUCLEOTIDE SEQUENCE [LARGE SCALE GENOMIC DNA]</scope>
</reference>
<dbReference type="EMBL" id="MFKE01000029">
    <property type="protein sequence ID" value="OGG34463.1"/>
    <property type="molecule type" value="Genomic_DNA"/>
</dbReference>
<sequence>MPMTEAPSMVGPPETGVFGVGAAATSQIQLDLDVHEGFLQFPPEQMSVLGQSEFSAHELLHTGE</sequence>
<evidence type="ECO:0000313" key="1">
    <source>
        <dbReference type="EMBL" id="OGG34463.1"/>
    </source>
</evidence>
<dbReference type="AlphaFoldDB" id="A0A1F6BCC5"/>
<evidence type="ECO:0000313" key="2">
    <source>
        <dbReference type="Proteomes" id="UP000176186"/>
    </source>
</evidence>
<gene>
    <name evidence="1" type="ORF">A2363_00440</name>
</gene>
<protein>
    <submittedName>
        <fullName evidence="1">Uncharacterized protein</fullName>
    </submittedName>
</protein>